<keyword evidence="1" id="KW-0812">Transmembrane</keyword>
<dbReference type="Proteomes" id="UP000051952">
    <property type="component" value="Unassembled WGS sequence"/>
</dbReference>
<keyword evidence="2" id="KW-0732">Signal</keyword>
<dbReference type="EMBL" id="CYKH01002210">
    <property type="protein sequence ID" value="CUG93938.1"/>
    <property type="molecule type" value="Genomic_DNA"/>
</dbReference>
<feature type="transmembrane region" description="Helical" evidence="1">
    <location>
        <begin position="935"/>
        <end position="957"/>
    </location>
</feature>
<evidence type="ECO:0000256" key="2">
    <source>
        <dbReference type="SAM" id="SignalP"/>
    </source>
</evidence>
<evidence type="ECO:0000256" key="1">
    <source>
        <dbReference type="SAM" id="Phobius"/>
    </source>
</evidence>
<keyword evidence="1" id="KW-1133">Transmembrane helix</keyword>
<organism evidence="3 4">
    <name type="scientific">Bodo saltans</name>
    <name type="common">Flagellated protozoan</name>
    <dbReference type="NCBI Taxonomy" id="75058"/>
    <lineage>
        <taxon>Eukaryota</taxon>
        <taxon>Discoba</taxon>
        <taxon>Euglenozoa</taxon>
        <taxon>Kinetoplastea</taxon>
        <taxon>Metakinetoplastina</taxon>
        <taxon>Eubodonida</taxon>
        <taxon>Bodonidae</taxon>
        <taxon>Bodo</taxon>
    </lineage>
</organism>
<accession>A0A0S4JZD1</accession>
<dbReference type="OrthoDB" id="247561at2759"/>
<gene>
    <name evidence="3" type="ORF">BSAL_45765</name>
</gene>
<proteinExistence type="predicted"/>
<keyword evidence="1" id="KW-0472">Membrane</keyword>
<dbReference type="AlphaFoldDB" id="A0A0S4JZD1"/>
<evidence type="ECO:0000313" key="4">
    <source>
        <dbReference type="Proteomes" id="UP000051952"/>
    </source>
</evidence>
<reference evidence="4" key="1">
    <citation type="submission" date="2015-09" db="EMBL/GenBank/DDBJ databases">
        <authorList>
            <consortium name="Pathogen Informatics"/>
        </authorList>
    </citation>
    <scope>NUCLEOTIDE SEQUENCE [LARGE SCALE GENOMIC DNA]</scope>
    <source>
        <strain evidence="4">Lake Konstanz</strain>
    </source>
</reference>
<evidence type="ECO:0000313" key="3">
    <source>
        <dbReference type="EMBL" id="CUG93938.1"/>
    </source>
</evidence>
<feature type="signal peptide" evidence="2">
    <location>
        <begin position="1"/>
        <end position="28"/>
    </location>
</feature>
<protein>
    <submittedName>
        <fullName evidence="3">Membrane-associated protein, putative</fullName>
    </submittedName>
</protein>
<dbReference type="VEuPathDB" id="TriTrypDB:BSAL_45765"/>
<sequence length="985" mass="109410">MMQHSSATMLVAVCFVLLACFHSTGVSAATQQNYTITANRNTGTPLNFKRILGKNYPPGGVVFINKLPEHGTLVGVRGNEVAIGGSTDGNTFTYRSNPDFPADGVKVGLDTIGFRAVAQGGDEVTGFLTIRVTLRELLIKNYTLRATDSTTPLKLQLRARRQSNAIVSLKDRTLLSVQIETLPTNGCIVKQADGTVIASAPTKVVDALQSVLVLPAPEMQVGESCTFSYSATRNNSISSKPAFVTLTRVERGTLKPRAYNTNSVYNVDFDVSRMLELVGSTRIPDSNLTFIITKLPAFGQVHDVMDTTTTQLPEFGFNASSLPITLYVGPKTRIVLVYQVSPTLVPNATTVSLEYIVKDKFATSAPAKVNIILDKKGSPVCGDVVISPVFWDRPVKDIVLNFTNPNARTVQKLILMKTPAKPLGDLLYSRTTLLRQRKIRLQPGSYFSDKDNRLSYQVRPSMKRTSGNETYLFRVQNFDGMSCVGKVTFIVMQHDAQVVNDAKLNVRREIVRLNGYTLLPLWGTANKTIVKPSSVILSTSPTYGSIYQLTEDAPYDAGRMYRVNLLGQARSYCVRRNCEDYRGAAVNSGDTVVRKELWAEEGLTTSTRFWILYKAPASLPEGTTLNTFTDTFEYHFFNDAGQMSEVQRVTISFRKAIKRVVECRYTVNDLRNLNFDRQQQTFIKCVLSNATNQAVMIPEFDKYRRHGAEVNFRMFQFRQDGNRIYTGDRLANTSRDNVVGMWLDKQNTVLVVPSARARTINFQFRAMIYNLTSSGVLAPLPELVRVRVIRDNTPPFWNYDYITGGGALEVPTGVTQTIDVTAEDLEDDLLQFRLAQGVSKGVLYFEDLRFGVGTLTIVKTGSVMRVPKGAISRQTARFYYKVDSREGWTYPQYDNFTLYADDGGGVLSPALVYNITITSDANAHMSRGTSFTVSYSTVVFALLTVVAVLLITLAAVLRRRGKNKYMSLPTDTEMHGSAPRPNGIQ</sequence>
<name>A0A0S4JZD1_BODSA</name>
<feature type="chain" id="PRO_5006622833" evidence="2">
    <location>
        <begin position="29"/>
        <end position="985"/>
    </location>
</feature>
<keyword evidence="4" id="KW-1185">Reference proteome</keyword>